<evidence type="ECO:0000313" key="2">
    <source>
        <dbReference type="Proteomes" id="UP000814128"/>
    </source>
</evidence>
<dbReference type="Proteomes" id="UP000814128">
    <property type="component" value="Unassembled WGS sequence"/>
</dbReference>
<organism evidence="1 2">
    <name type="scientific">Vararia minispora EC-137</name>
    <dbReference type="NCBI Taxonomy" id="1314806"/>
    <lineage>
        <taxon>Eukaryota</taxon>
        <taxon>Fungi</taxon>
        <taxon>Dikarya</taxon>
        <taxon>Basidiomycota</taxon>
        <taxon>Agaricomycotina</taxon>
        <taxon>Agaricomycetes</taxon>
        <taxon>Russulales</taxon>
        <taxon>Lachnocladiaceae</taxon>
        <taxon>Vararia</taxon>
    </lineage>
</organism>
<sequence>MTDTKIVPAIVGVAHFGKQRPWITTPSTTGVSEAQEFLDTAAQYGCRRLDTARMYGQGESEALLGKLDFNNGSFSVDTKLSSRDGGLRADKLDAQLAQSIAALNGIPIRVLYWHAVDRETPFAESLEVMDRLHKHGLYEEFGLCNAFSWEVAEIATICRERGWIRPTVYQGIYNALDRAVEDELLPCLRKFGIRFAAYSPLAGGLLTGIHLDNPNAFDNNVRFSPRSPLLSFYGPRYAHTEPVLRRVKALAEKHGLTLTGCAVRWIVYHSKMRPDDHGVIYGGRNSEQIRASLSCIAKGPLPEEIVKEFDDSYISELKGFVGAYA</sequence>
<accession>A0ACB8Q5M8</accession>
<reference evidence="1" key="1">
    <citation type="submission" date="2021-02" db="EMBL/GenBank/DDBJ databases">
        <authorList>
            <consortium name="DOE Joint Genome Institute"/>
            <person name="Ahrendt S."/>
            <person name="Looney B.P."/>
            <person name="Miyauchi S."/>
            <person name="Morin E."/>
            <person name="Drula E."/>
            <person name="Courty P.E."/>
            <person name="Chicoki N."/>
            <person name="Fauchery L."/>
            <person name="Kohler A."/>
            <person name="Kuo A."/>
            <person name="Labutti K."/>
            <person name="Pangilinan J."/>
            <person name="Lipzen A."/>
            <person name="Riley R."/>
            <person name="Andreopoulos W."/>
            <person name="He G."/>
            <person name="Johnson J."/>
            <person name="Barry K.W."/>
            <person name="Grigoriev I.V."/>
            <person name="Nagy L."/>
            <person name="Hibbett D."/>
            <person name="Henrissat B."/>
            <person name="Matheny P.B."/>
            <person name="Labbe J."/>
            <person name="Martin F."/>
        </authorList>
    </citation>
    <scope>NUCLEOTIDE SEQUENCE</scope>
    <source>
        <strain evidence="1">EC-137</strain>
    </source>
</reference>
<name>A0ACB8Q5M8_9AGAM</name>
<comment type="caution">
    <text evidence="1">The sequence shown here is derived from an EMBL/GenBank/DDBJ whole genome shotgun (WGS) entry which is preliminary data.</text>
</comment>
<gene>
    <name evidence="1" type="ORF">K488DRAFT_91562</name>
</gene>
<protein>
    <submittedName>
        <fullName evidence="1">Aflatoxin B1-aldehyde reductase</fullName>
    </submittedName>
</protein>
<evidence type="ECO:0000313" key="1">
    <source>
        <dbReference type="EMBL" id="KAI0026969.1"/>
    </source>
</evidence>
<proteinExistence type="predicted"/>
<keyword evidence="2" id="KW-1185">Reference proteome</keyword>
<dbReference type="EMBL" id="MU274071">
    <property type="protein sequence ID" value="KAI0026969.1"/>
    <property type="molecule type" value="Genomic_DNA"/>
</dbReference>
<reference evidence="1" key="2">
    <citation type="journal article" date="2022" name="New Phytol.">
        <title>Evolutionary transition to the ectomycorrhizal habit in the genomes of a hyperdiverse lineage of mushroom-forming fungi.</title>
        <authorList>
            <person name="Looney B."/>
            <person name="Miyauchi S."/>
            <person name="Morin E."/>
            <person name="Drula E."/>
            <person name="Courty P.E."/>
            <person name="Kohler A."/>
            <person name="Kuo A."/>
            <person name="LaButti K."/>
            <person name="Pangilinan J."/>
            <person name="Lipzen A."/>
            <person name="Riley R."/>
            <person name="Andreopoulos W."/>
            <person name="He G."/>
            <person name="Johnson J."/>
            <person name="Nolan M."/>
            <person name="Tritt A."/>
            <person name="Barry K.W."/>
            <person name="Grigoriev I.V."/>
            <person name="Nagy L.G."/>
            <person name="Hibbett D."/>
            <person name="Henrissat B."/>
            <person name="Matheny P.B."/>
            <person name="Labbe J."/>
            <person name="Martin F.M."/>
        </authorList>
    </citation>
    <scope>NUCLEOTIDE SEQUENCE</scope>
    <source>
        <strain evidence="1">EC-137</strain>
    </source>
</reference>